<feature type="domain" description="DUF4124" evidence="3">
    <location>
        <begin position="8"/>
        <end position="59"/>
    </location>
</feature>
<dbReference type="Pfam" id="PF13511">
    <property type="entry name" value="DUF4124"/>
    <property type="match status" value="1"/>
</dbReference>
<feature type="compositionally biased region" description="Basic and acidic residues" evidence="1">
    <location>
        <begin position="68"/>
        <end position="79"/>
    </location>
</feature>
<feature type="signal peptide" evidence="2">
    <location>
        <begin position="1"/>
        <end position="18"/>
    </location>
</feature>
<evidence type="ECO:0000259" key="3">
    <source>
        <dbReference type="Pfam" id="PF13511"/>
    </source>
</evidence>
<keyword evidence="5" id="KW-1185">Reference proteome</keyword>
<gene>
    <name evidence="4" type="ORF">ABIE13_003154</name>
</gene>
<proteinExistence type="predicted"/>
<feature type="region of interest" description="Disordered" evidence="1">
    <location>
        <begin position="47"/>
        <end position="79"/>
    </location>
</feature>
<dbReference type="RefSeq" id="WP_354444943.1">
    <property type="nucleotide sequence ID" value="NZ_JBEPSH010000006.1"/>
</dbReference>
<dbReference type="EMBL" id="JBEPSH010000006">
    <property type="protein sequence ID" value="MET4578038.1"/>
    <property type="molecule type" value="Genomic_DNA"/>
</dbReference>
<keyword evidence="2" id="KW-0732">Signal</keyword>
<dbReference type="InterPro" id="IPR025392">
    <property type="entry name" value="DUF4124"/>
</dbReference>
<name>A0ABV2QBT9_9BURK</name>
<evidence type="ECO:0000313" key="5">
    <source>
        <dbReference type="Proteomes" id="UP001549320"/>
    </source>
</evidence>
<reference evidence="4 5" key="1">
    <citation type="submission" date="2024-06" db="EMBL/GenBank/DDBJ databases">
        <title>Sorghum-associated microbial communities from plants grown in Nebraska, USA.</title>
        <authorList>
            <person name="Schachtman D."/>
        </authorList>
    </citation>
    <scope>NUCLEOTIDE SEQUENCE [LARGE SCALE GENOMIC DNA]</scope>
    <source>
        <strain evidence="4 5">2709</strain>
    </source>
</reference>
<evidence type="ECO:0000256" key="1">
    <source>
        <dbReference type="SAM" id="MobiDB-lite"/>
    </source>
</evidence>
<comment type="caution">
    <text evidence="4">The sequence shown here is derived from an EMBL/GenBank/DDBJ whole genome shotgun (WGS) entry which is preliminary data.</text>
</comment>
<protein>
    <recommendedName>
        <fullName evidence="3">DUF4124 domain-containing protein</fullName>
    </recommendedName>
</protein>
<dbReference type="Proteomes" id="UP001549320">
    <property type="component" value="Unassembled WGS sequence"/>
</dbReference>
<organism evidence="4 5">
    <name type="scientific">Ottowia thiooxydans</name>
    <dbReference type="NCBI Taxonomy" id="219182"/>
    <lineage>
        <taxon>Bacteria</taxon>
        <taxon>Pseudomonadati</taxon>
        <taxon>Pseudomonadota</taxon>
        <taxon>Betaproteobacteria</taxon>
        <taxon>Burkholderiales</taxon>
        <taxon>Comamonadaceae</taxon>
        <taxon>Ottowia</taxon>
    </lineage>
</organism>
<feature type="chain" id="PRO_5047458322" description="DUF4124 domain-containing protein" evidence="2">
    <location>
        <begin position="19"/>
        <end position="175"/>
    </location>
</feature>
<evidence type="ECO:0000256" key="2">
    <source>
        <dbReference type="SAM" id="SignalP"/>
    </source>
</evidence>
<accession>A0ABV2QBT9</accession>
<sequence>MKTLTLIAASLFAAPAFSQVYKCPNANGRVVIQQAPCAGGDKLDVRPASGQAPAMSSDVPASMGKPASEADRINARTDASQRERWKIELENRAVPDADMAIANGRRECQAQAKELESRGGSANNNLAGATYLQSVALQMQALATRCDTQERTLRDNYDRLLRECKQLSGCAGFAP</sequence>
<evidence type="ECO:0000313" key="4">
    <source>
        <dbReference type="EMBL" id="MET4578038.1"/>
    </source>
</evidence>